<protein>
    <recommendedName>
        <fullName evidence="4">NADH dehydrogenase subunit 6</fullName>
    </recommendedName>
</protein>
<proteinExistence type="predicted"/>
<evidence type="ECO:0000256" key="1">
    <source>
        <dbReference type="SAM" id="Phobius"/>
    </source>
</evidence>
<accession>A0A8D9FAT8</accession>
<sequence>MRCITFFLASLVFCLSLFVNASLTSFRFCFMCVISSSINFILLSDEVVLLSLFLGLFCSSVVLFFPSFSFVGVFFNVLSLTALSGFFRVVDSTVSDFSFSLGELTTFNTSCSLIPPTFLSFNVSLFVCTVSHSSVMISGVVCRAGPVLL</sequence>
<organism evidence="3">
    <name type="scientific">Cacopsylla melanoneura</name>
    <dbReference type="NCBI Taxonomy" id="428564"/>
    <lineage>
        <taxon>Eukaryota</taxon>
        <taxon>Metazoa</taxon>
        <taxon>Ecdysozoa</taxon>
        <taxon>Arthropoda</taxon>
        <taxon>Hexapoda</taxon>
        <taxon>Insecta</taxon>
        <taxon>Pterygota</taxon>
        <taxon>Neoptera</taxon>
        <taxon>Paraneoptera</taxon>
        <taxon>Hemiptera</taxon>
        <taxon>Sternorrhyncha</taxon>
        <taxon>Psylloidea</taxon>
        <taxon>Psyllidae</taxon>
        <taxon>Psyllinae</taxon>
        <taxon>Cacopsylla</taxon>
    </lineage>
</organism>
<keyword evidence="1" id="KW-1133">Transmembrane helix</keyword>
<name>A0A8D9FAT8_9HEMI</name>
<keyword evidence="1" id="KW-0472">Membrane</keyword>
<dbReference type="AlphaFoldDB" id="A0A8D9FAT8"/>
<feature type="transmembrane region" description="Helical" evidence="1">
    <location>
        <begin position="52"/>
        <end position="78"/>
    </location>
</feature>
<feature type="chain" id="PRO_5034314648" description="NADH dehydrogenase subunit 6" evidence="2">
    <location>
        <begin position="22"/>
        <end position="149"/>
    </location>
</feature>
<evidence type="ECO:0008006" key="4">
    <source>
        <dbReference type="Google" id="ProtNLM"/>
    </source>
</evidence>
<dbReference type="EMBL" id="HBUF01623889">
    <property type="protein sequence ID" value="CAG6781635.1"/>
    <property type="molecule type" value="Transcribed_RNA"/>
</dbReference>
<reference evidence="3" key="1">
    <citation type="submission" date="2021-05" db="EMBL/GenBank/DDBJ databases">
        <authorList>
            <person name="Alioto T."/>
            <person name="Alioto T."/>
            <person name="Gomez Garrido J."/>
        </authorList>
    </citation>
    <scope>NUCLEOTIDE SEQUENCE</scope>
</reference>
<keyword evidence="2" id="KW-0732">Signal</keyword>
<evidence type="ECO:0000313" key="3">
    <source>
        <dbReference type="EMBL" id="CAG6781635.1"/>
    </source>
</evidence>
<evidence type="ECO:0000256" key="2">
    <source>
        <dbReference type="SAM" id="SignalP"/>
    </source>
</evidence>
<feature type="signal peptide" evidence="2">
    <location>
        <begin position="1"/>
        <end position="21"/>
    </location>
</feature>
<keyword evidence="1" id="KW-0812">Transmembrane</keyword>